<dbReference type="InterPro" id="IPR018228">
    <property type="entry name" value="DNase_TatD-rel_CS"/>
</dbReference>
<dbReference type="GeneID" id="65561825"/>
<dbReference type="OrthoDB" id="26412at2157"/>
<name>A0A8F5BL55_SACSH</name>
<gene>
    <name evidence="2" type="ORF">J5U23_00204</name>
</gene>
<dbReference type="KEGG" id="sshi:J5U23_00204"/>
<reference evidence="2" key="1">
    <citation type="journal article" date="2021" name="Environ. Microbiol.">
        <title>New insights into the diversity and evolution of the archaeal mobilome from three complete genomes of Saccharolobus shibatae.</title>
        <authorList>
            <person name="Medvedeva S."/>
            <person name="Brandt D."/>
            <person name="Cvirkaite-Krupovic V."/>
            <person name="Liu Y."/>
            <person name="Severinov K."/>
            <person name="Ishino S."/>
            <person name="Ishino Y."/>
            <person name="Prangishvili D."/>
            <person name="Kalinowski J."/>
            <person name="Krupovic M."/>
        </authorList>
    </citation>
    <scope>NUCLEOTIDE SEQUENCE</scope>
    <source>
        <strain evidence="2">B12</strain>
    </source>
</reference>
<dbReference type="PIRSF" id="PIRSF005902">
    <property type="entry name" value="DNase_TatD"/>
    <property type="match status" value="1"/>
</dbReference>
<dbReference type="InterPro" id="IPR001130">
    <property type="entry name" value="TatD-like"/>
</dbReference>
<accession>A0A8F5BL55</accession>
<dbReference type="GO" id="GO:0016788">
    <property type="term" value="F:hydrolase activity, acting on ester bonds"/>
    <property type="evidence" value="ECO:0007669"/>
    <property type="project" value="InterPro"/>
</dbReference>
<dbReference type="PROSITE" id="PS01137">
    <property type="entry name" value="TATD_1"/>
    <property type="match status" value="1"/>
</dbReference>
<dbReference type="PANTHER" id="PTHR46124">
    <property type="entry name" value="D-AMINOACYL-TRNA DEACYLASE"/>
    <property type="match status" value="1"/>
</dbReference>
<keyword evidence="1 2" id="KW-0378">Hydrolase</keyword>
<dbReference type="RefSeq" id="WP_218259093.1">
    <property type="nucleotide sequence ID" value="NZ_CP077717.1"/>
</dbReference>
<protein>
    <submittedName>
        <fullName evidence="2">Metal-dependent hydrolase YcfH</fullName>
    </submittedName>
</protein>
<dbReference type="Proteomes" id="UP000694018">
    <property type="component" value="Chromosome"/>
</dbReference>
<dbReference type="CDD" id="cd01310">
    <property type="entry name" value="TatD_DNAse"/>
    <property type="match status" value="1"/>
</dbReference>
<dbReference type="AlphaFoldDB" id="A0A8F5BL55"/>
<dbReference type="PANTHER" id="PTHR46124:SF2">
    <property type="entry name" value="D-AMINOACYL-TRNA DEACYLASE"/>
    <property type="match status" value="1"/>
</dbReference>
<dbReference type="EMBL" id="CP077717">
    <property type="protein sequence ID" value="QXJ27337.1"/>
    <property type="molecule type" value="Genomic_DNA"/>
</dbReference>
<dbReference type="Pfam" id="PF01026">
    <property type="entry name" value="TatD_DNase"/>
    <property type="match status" value="1"/>
</dbReference>
<evidence type="ECO:0000313" key="2">
    <source>
        <dbReference type="EMBL" id="QXJ27337.1"/>
    </source>
</evidence>
<proteinExistence type="predicted"/>
<organism evidence="2 3">
    <name type="scientific">Saccharolobus shibatae (strain ATCC 51178 / DSM 5389 / JCM 8931 / NBRC 15437 / B12)</name>
    <name type="common">Sulfolobus shibatae</name>
    <dbReference type="NCBI Taxonomy" id="523848"/>
    <lineage>
        <taxon>Archaea</taxon>
        <taxon>Thermoproteota</taxon>
        <taxon>Thermoprotei</taxon>
        <taxon>Sulfolobales</taxon>
        <taxon>Sulfolobaceae</taxon>
        <taxon>Saccharolobus</taxon>
    </lineage>
</organism>
<evidence type="ECO:0000256" key="1">
    <source>
        <dbReference type="ARBA" id="ARBA00022801"/>
    </source>
</evidence>
<dbReference type="PROSITE" id="PS01091">
    <property type="entry name" value="TATD_3"/>
    <property type="match status" value="1"/>
</dbReference>
<sequence>MLVDSHAHIDVRDFDADRDFIVNECEILIVNAGVDLQSNLKTLELARKYNNIIPAIGFHPEFVKDKINEVDRCVELTRYANIISEVGLDYFWIKDNELKRKQIEILERFLQIAESEEKPVIIHIRGGMKDFLEIITSFKKVKFVIHSFEGSVKIADKVIELGGLISIPPIIVRDKDRQRVVKEIPLDSILTETDSPFMGPEKMSRNKPCNVKFAIKQISQLKRVEEDEVEEKIYKNFLALVSSRLATG</sequence>
<evidence type="ECO:0000313" key="3">
    <source>
        <dbReference type="Proteomes" id="UP000694018"/>
    </source>
</evidence>